<evidence type="ECO:0000256" key="1">
    <source>
        <dbReference type="SAM" id="Phobius"/>
    </source>
</evidence>
<keyword evidence="3" id="KW-1185">Reference proteome</keyword>
<evidence type="ECO:0000313" key="3">
    <source>
        <dbReference type="Proteomes" id="UP000828390"/>
    </source>
</evidence>
<proteinExistence type="predicted"/>
<evidence type="ECO:0000313" key="2">
    <source>
        <dbReference type="EMBL" id="KAH3815254.1"/>
    </source>
</evidence>
<gene>
    <name evidence="2" type="ORF">DPMN_143776</name>
</gene>
<keyword evidence="1" id="KW-0812">Transmembrane</keyword>
<feature type="transmembrane region" description="Helical" evidence="1">
    <location>
        <begin position="21"/>
        <end position="42"/>
    </location>
</feature>
<dbReference type="EMBL" id="JAIWYP010000006">
    <property type="protein sequence ID" value="KAH3815254.1"/>
    <property type="molecule type" value="Genomic_DNA"/>
</dbReference>
<reference evidence="2" key="2">
    <citation type="submission" date="2020-11" db="EMBL/GenBank/DDBJ databases">
        <authorList>
            <person name="McCartney M.A."/>
            <person name="Auch B."/>
            <person name="Kono T."/>
            <person name="Mallez S."/>
            <person name="Becker A."/>
            <person name="Gohl D.M."/>
            <person name="Silverstein K.A.T."/>
            <person name="Koren S."/>
            <person name="Bechman K.B."/>
            <person name="Herman A."/>
            <person name="Abrahante J.E."/>
            <person name="Garbe J."/>
        </authorList>
    </citation>
    <scope>NUCLEOTIDE SEQUENCE</scope>
    <source>
        <strain evidence="2">Duluth1</strain>
        <tissue evidence="2">Whole animal</tissue>
    </source>
</reference>
<keyword evidence="1" id="KW-1133">Transmembrane helix</keyword>
<dbReference type="AlphaFoldDB" id="A0A9D4JLZ3"/>
<comment type="caution">
    <text evidence="2">The sequence shown here is derived from an EMBL/GenBank/DDBJ whole genome shotgun (WGS) entry which is preliminary data.</text>
</comment>
<name>A0A9D4JLZ3_DREPO</name>
<sequence>MKKVKQVARLKEGFPLQRKEASFLKACPFLLLPSFLPSPYAFLPFLLSFLP</sequence>
<organism evidence="2 3">
    <name type="scientific">Dreissena polymorpha</name>
    <name type="common">Zebra mussel</name>
    <name type="synonym">Mytilus polymorpha</name>
    <dbReference type="NCBI Taxonomy" id="45954"/>
    <lineage>
        <taxon>Eukaryota</taxon>
        <taxon>Metazoa</taxon>
        <taxon>Spiralia</taxon>
        <taxon>Lophotrochozoa</taxon>
        <taxon>Mollusca</taxon>
        <taxon>Bivalvia</taxon>
        <taxon>Autobranchia</taxon>
        <taxon>Heteroconchia</taxon>
        <taxon>Euheterodonta</taxon>
        <taxon>Imparidentia</taxon>
        <taxon>Neoheterodontei</taxon>
        <taxon>Myida</taxon>
        <taxon>Dreissenoidea</taxon>
        <taxon>Dreissenidae</taxon>
        <taxon>Dreissena</taxon>
    </lineage>
</organism>
<protein>
    <submittedName>
        <fullName evidence="2">Uncharacterized protein</fullName>
    </submittedName>
</protein>
<accession>A0A9D4JLZ3</accession>
<reference evidence="2" key="1">
    <citation type="journal article" date="2019" name="bioRxiv">
        <title>The Genome of the Zebra Mussel, Dreissena polymorpha: A Resource for Invasive Species Research.</title>
        <authorList>
            <person name="McCartney M.A."/>
            <person name="Auch B."/>
            <person name="Kono T."/>
            <person name="Mallez S."/>
            <person name="Zhang Y."/>
            <person name="Obille A."/>
            <person name="Becker A."/>
            <person name="Abrahante J.E."/>
            <person name="Garbe J."/>
            <person name="Badalamenti J.P."/>
            <person name="Herman A."/>
            <person name="Mangelson H."/>
            <person name="Liachko I."/>
            <person name="Sullivan S."/>
            <person name="Sone E.D."/>
            <person name="Koren S."/>
            <person name="Silverstein K.A.T."/>
            <person name="Beckman K.B."/>
            <person name="Gohl D.M."/>
        </authorList>
    </citation>
    <scope>NUCLEOTIDE SEQUENCE</scope>
    <source>
        <strain evidence="2">Duluth1</strain>
        <tissue evidence="2">Whole animal</tissue>
    </source>
</reference>
<dbReference type="Proteomes" id="UP000828390">
    <property type="component" value="Unassembled WGS sequence"/>
</dbReference>
<keyword evidence="1" id="KW-0472">Membrane</keyword>